<evidence type="ECO:0008006" key="3">
    <source>
        <dbReference type="Google" id="ProtNLM"/>
    </source>
</evidence>
<accession>A0ABD6HMX4</accession>
<sequence>MAAKKIDWRGTSLDDLRKFPEEARAIAGQELRKVQHGQEPLDWKSINDWGSGVIEIRLEEGGGAFRVVYVAKFEEAIYVLHSFQKKSQKTSKNDIDVITSRYKDVVNERRKK</sequence>
<evidence type="ECO:0000313" key="2">
    <source>
        <dbReference type="Proteomes" id="UP000443014"/>
    </source>
</evidence>
<protein>
    <recommendedName>
        <fullName evidence="3">Type II toxin-antitoxin system RelE/ParE family toxin</fullName>
    </recommendedName>
</protein>
<organism evidence="1 2">
    <name type="scientific">Serratia marcescens</name>
    <dbReference type="NCBI Taxonomy" id="615"/>
    <lineage>
        <taxon>Bacteria</taxon>
        <taxon>Pseudomonadati</taxon>
        <taxon>Pseudomonadota</taxon>
        <taxon>Gammaproteobacteria</taxon>
        <taxon>Enterobacterales</taxon>
        <taxon>Yersiniaceae</taxon>
        <taxon>Serratia</taxon>
    </lineage>
</organism>
<dbReference type="Pfam" id="PF05973">
    <property type="entry name" value="Gp49"/>
    <property type="match status" value="1"/>
</dbReference>
<dbReference type="AlphaFoldDB" id="A0ABD6HMX4"/>
<dbReference type="RefSeq" id="WP_156865572.1">
    <property type="nucleotide sequence ID" value="NZ_WNKC01000001.1"/>
</dbReference>
<name>A0ABD6HMX4_SERMA</name>
<comment type="caution">
    <text evidence="1">The sequence shown here is derived from an EMBL/GenBank/DDBJ whole genome shotgun (WGS) entry which is preliminary data.</text>
</comment>
<evidence type="ECO:0000313" key="1">
    <source>
        <dbReference type="EMBL" id="MVF02889.1"/>
    </source>
</evidence>
<dbReference type="Proteomes" id="UP000443014">
    <property type="component" value="Unassembled WGS sequence"/>
</dbReference>
<dbReference type="InterPro" id="IPR009241">
    <property type="entry name" value="HigB-like"/>
</dbReference>
<dbReference type="EMBL" id="WNKC01000001">
    <property type="protein sequence ID" value="MVF02889.1"/>
    <property type="molecule type" value="Genomic_DNA"/>
</dbReference>
<gene>
    <name evidence="1" type="ORF">GMA22_06410</name>
</gene>
<reference evidence="1 2" key="1">
    <citation type="submission" date="2019-11" db="EMBL/GenBank/DDBJ databases">
        <title>Whole genome sequence of a plant growth promoting strain Serratia marcescens BTL07 isolated from the rhizoplane of Chili (Capsicum annuum).</title>
        <authorList>
            <person name="Dutta S."/>
            <person name="Khatun A."/>
            <person name="Gupta D.R."/>
            <person name="Surovy M.Z."/>
            <person name="Rahman M.M."/>
            <person name="Mahmud N.U."/>
            <person name="Emes R."/>
            <person name="Warry A."/>
            <person name="West H."/>
            <person name="Clarke M.L."/>
            <person name="Islam M.T."/>
        </authorList>
    </citation>
    <scope>NUCLEOTIDE SEQUENCE [LARGE SCALE GENOMIC DNA]</scope>
    <source>
        <strain evidence="1 2">BTL07</strain>
    </source>
</reference>
<proteinExistence type="predicted"/>